<gene>
    <name evidence="12" type="ORF">PLXY2_LOCUS5851</name>
</gene>
<keyword evidence="4 10" id="KW-0812">Transmembrane</keyword>
<evidence type="ECO:0000256" key="3">
    <source>
        <dbReference type="ARBA" id="ARBA00022679"/>
    </source>
</evidence>
<dbReference type="GO" id="GO:0005789">
    <property type="term" value="C:endoplasmic reticulum membrane"/>
    <property type="evidence" value="ECO:0007669"/>
    <property type="project" value="TreeGrafter"/>
</dbReference>
<name>A0A8S4EJI3_PLUXY</name>
<dbReference type="InterPro" id="IPR030457">
    <property type="entry name" value="ELO_CS"/>
</dbReference>
<dbReference type="PANTHER" id="PTHR11157">
    <property type="entry name" value="FATTY ACID ACYL TRANSFERASE-RELATED"/>
    <property type="match status" value="1"/>
</dbReference>
<dbReference type="GO" id="GO:0034626">
    <property type="term" value="P:fatty acid elongation, polyunsaturated fatty acid"/>
    <property type="evidence" value="ECO:0007669"/>
    <property type="project" value="TreeGrafter"/>
</dbReference>
<comment type="similarity">
    <text evidence="10">Belongs to the ELO family.</text>
</comment>
<feature type="transmembrane region" description="Helical" evidence="10">
    <location>
        <begin position="20"/>
        <end position="39"/>
    </location>
</feature>
<evidence type="ECO:0000256" key="2">
    <source>
        <dbReference type="ARBA" id="ARBA00022516"/>
    </source>
</evidence>
<feature type="transmembrane region" description="Helical" evidence="10">
    <location>
        <begin position="102"/>
        <end position="119"/>
    </location>
</feature>
<dbReference type="InterPro" id="IPR002076">
    <property type="entry name" value="ELO_fam"/>
</dbReference>
<dbReference type="GO" id="GO:0030148">
    <property type="term" value="P:sphingolipid biosynthetic process"/>
    <property type="evidence" value="ECO:0007669"/>
    <property type="project" value="TreeGrafter"/>
</dbReference>
<dbReference type="GO" id="GO:0009922">
    <property type="term" value="F:fatty acid elongase activity"/>
    <property type="evidence" value="ECO:0007669"/>
    <property type="project" value="UniProtKB-EC"/>
</dbReference>
<comment type="caution">
    <text evidence="12">The sequence shown here is derived from an EMBL/GenBank/DDBJ whole genome shotgun (WGS) entry which is preliminary data.</text>
</comment>
<keyword evidence="9 10" id="KW-0275">Fatty acid biosynthesis</keyword>
<dbReference type="EC" id="2.3.1.199" evidence="10"/>
<sequence>MPCHDPRTKSWFLVAKPYQGAFILGMYLMFVFKWGPAWMKKRQPFNLDKVLIVYNAIQVVLCAYIFVCAIRFGWGWDYKWICQPVDYSDTPKAIREASIVQLYYLTKILDLLDTVFFVLRKKFNQVSFLHVYHHTGMVVLIWAAATYYPGGHGTLIGVINCFVHTVMYSYYLLTVAYPEKKNNLWWKKYITQLQILQFFLCVLHMTTIVFKPDCEYPRWISAVFLPQNLFMLILFIDFYIKAYIKKPRLEAEKKAIEEKQKKSDLNGDAKPNGKVKENGFKNGIKKNGIQNGNKTLGHENGYHKNNISNGKKDV</sequence>
<evidence type="ECO:0000256" key="11">
    <source>
        <dbReference type="SAM" id="MobiDB-lite"/>
    </source>
</evidence>
<dbReference type="AlphaFoldDB" id="A0A8S4EJI3"/>
<feature type="transmembrane region" description="Helical" evidence="10">
    <location>
        <begin position="155"/>
        <end position="177"/>
    </location>
</feature>
<feature type="transmembrane region" description="Helical" evidence="10">
    <location>
        <begin position="189"/>
        <end position="210"/>
    </location>
</feature>
<feature type="transmembrane region" description="Helical" evidence="10">
    <location>
        <begin position="216"/>
        <end position="240"/>
    </location>
</feature>
<keyword evidence="5 10" id="KW-0276">Fatty acid metabolism</keyword>
<evidence type="ECO:0000256" key="7">
    <source>
        <dbReference type="ARBA" id="ARBA00023098"/>
    </source>
</evidence>
<feature type="transmembrane region" description="Helical" evidence="10">
    <location>
        <begin position="51"/>
        <end position="74"/>
    </location>
</feature>
<keyword evidence="6 10" id="KW-1133">Transmembrane helix</keyword>
<feature type="compositionally biased region" description="Basic and acidic residues" evidence="11">
    <location>
        <begin position="257"/>
        <end position="267"/>
    </location>
</feature>
<keyword evidence="8 10" id="KW-0472">Membrane</keyword>
<accession>A0A8S4EJI3</accession>
<feature type="region of interest" description="Disordered" evidence="11">
    <location>
        <begin position="257"/>
        <end position="314"/>
    </location>
</feature>
<feature type="compositionally biased region" description="Low complexity" evidence="11">
    <location>
        <begin position="280"/>
        <end position="294"/>
    </location>
</feature>
<dbReference type="Proteomes" id="UP000653454">
    <property type="component" value="Unassembled WGS sequence"/>
</dbReference>
<dbReference type="GO" id="GO:0034625">
    <property type="term" value="P:fatty acid elongation, monounsaturated fatty acid"/>
    <property type="evidence" value="ECO:0007669"/>
    <property type="project" value="TreeGrafter"/>
</dbReference>
<evidence type="ECO:0000256" key="5">
    <source>
        <dbReference type="ARBA" id="ARBA00022832"/>
    </source>
</evidence>
<dbReference type="EMBL" id="CAJHNJ030000017">
    <property type="protein sequence ID" value="CAG9115795.1"/>
    <property type="molecule type" value="Genomic_DNA"/>
</dbReference>
<feature type="transmembrane region" description="Helical" evidence="10">
    <location>
        <begin position="131"/>
        <end position="149"/>
    </location>
</feature>
<evidence type="ECO:0000256" key="4">
    <source>
        <dbReference type="ARBA" id="ARBA00022692"/>
    </source>
</evidence>
<reference evidence="12" key="1">
    <citation type="submission" date="2020-11" db="EMBL/GenBank/DDBJ databases">
        <authorList>
            <person name="Whiteford S."/>
        </authorList>
    </citation>
    <scope>NUCLEOTIDE SEQUENCE</scope>
</reference>
<dbReference type="GO" id="GO:0019367">
    <property type="term" value="P:fatty acid elongation, saturated fatty acid"/>
    <property type="evidence" value="ECO:0007669"/>
    <property type="project" value="TreeGrafter"/>
</dbReference>
<dbReference type="PROSITE" id="PS01188">
    <property type="entry name" value="ELO"/>
    <property type="match status" value="1"/>
</dbReference>
<evidence type="ECO:0000256" key="8">
    <source>
        <dbReference type="ARBA" id="ARBA00023136"/>
    </source>
</evidence>
<protein>
    <recommendedName>
        <fullName evidence="10">Elongation of very long chain fatty acids protein</fullName>
        <ecNumber evidence="10">2.3.1.199</ecNumber>
    </recommendedName>
    <alternativeName>
        <fullName evidence="10">Very-long-chain 3-oxoacyl-CoA synthase</fullName>
    </alternativeName>
</protein>
<dbReference type="Pfam" id="PF01151">
    <property type="entry name" value="ELO"/>
    <property type="match status" value="1"/>
</dbReference>
<evidence type="ECO:0000313" key="12">
    <source>
        <dbReference type="EMBL" id="CAG9115795.1"/>
    </source>
</evidence>
<evidence type="ECO:0000256" key="1">
    <source>
        <dbReference type="ARBA" id="ARBA00004141"/>
    </source>
</evidence>
<keyword evidence="2 10" id="KW-0444">Lipid biosynthesis</keyword>
<keyword evidence="13" id="KW-1185">Reference proteome</keyword>
<evidence type="ECO:0000313" key="13">
    <source>
        <dbReference type="Proteomes" id="UP000653454"/>
    </source>
</evidence>
<evidence type="ECO:0000256" key="9">
    <source>
        <dbReference type="ARBA" id="ARBA00023160"/>
    </source>
</evidence>
<feature type="compositionally biased region" description="Polar residues" evidence="11">
    <location>
        <begin position="303"/>
        <end position="314"/>
    </location>
</feature>
<keyword evidence="7 10" id="KW-0443">Lipid metabolism</keyword>
<organism evidence="12 13">
    <name type="scientific">Plutella xylostella</name>
    <name type="common">Diamondback moth</name>
    <name type="synonym">Plutella maculipennis</name>
    <dbReference type="NCBI Taxonomy" id="51655"/>
    <lineage>
        <taxon>Eukaryota</taxon>
        <taxon>Metazoa</taxon>
        <taxon>Ecdysozoa</taxon>
        <taxon>Arthropoda</taxon>
        <taxon>Hexapoda</taxon>
        <taxon>Insecta</taxon>
        <taxon>Pterygota</taxon>
        <taxon>Neoptera</taxon>
        <taxon>Endopterygota</taxon>
        <taxon>Lepidoptera</taxon>
        <taxon>Glossata</taxon>
        <taxon>Ditrysia</taxon>
        <taxon>Yponomeutoidea</taxon>
        <taxon>Plutellidae</taxon>
        <taxon>Plutella</taxon>
    </lineage>
</organism>
<comment type="subcellular location">
    <subcellularLocation>
        <location evidence="1">Membrane</location>
        <topology evidence="1">Multi-pass membrane protein</topology>
    </subcellularLocation>
</comment>
<dbReference type="PANTHER" id="PTHR11157:SF21">
    <property type="entry name" value="ELONGATION OF VERY LONG CHAIN FATTY ACIDS PROTEIN"/>
    <property type="match status" value="1"/>
</dbReference>
<dbReference type="GO" id="GO:0042761">
    <property type="term" value="P:very long-chain fatty acid biosynthetic process"/>
    <property type="evidence" value="ECO:0007669"/>
    <property type="project" value="TreeGrafter"/>
</dbReference>
<evidence type="ECO:0000256" key="6">
    <source>
        <dbReference type="ARBA" id="ARBA00022989"/>
    </source>
</evidence>
<keyword evidence="3 10" id="KW-0808">Transferase</keyword>
<proteinExistence type="inferred from homology"/>
<comment type="catalytic activity">
    <reaction evidence="10">
        <text>a very-long-chain acyl-CoA + malonyl-CoA + H(+) = a very-long-chain 3-oxoacyl-CoA + CO2 + CoA</text>
        <dbReference type="Rhea" id="RHEA:32727"/>
        <dbReference type="ChEBI" id="CHEBI:15378"/>
        <dbReference type="ChEBI" id="CHEBI:16526"/>
        <dbReference type="ChEBI" id="CHEBI:57287"/>
        <dbReference type="ChEBI" id="CHEBI:57384"/>
        <dbReference type="ChEBI" id="CHEBI:90725"/>
        <dbReference type="ChEBI" id="CHEBI:90736"/>
        <dbReference type="EC" id="2.3.1.199"/>
    </reaction>
</comment>
<evidence type="ECO:0000256" key="10">
    <source>
        <dbReference type="RuleBase" id="RU361115"/>
    </source>
</evidence>